<name>A0A482JDJ5_9CAUD</name>
<dbReference type="RefSeq" id="YP_010049684.1">
    <property type="nucleotide sequence ID" value="NC_054393.1"/>
</dbReference>
<gene>
    <name evidence="1" type="primary">15</name>
    <name evidence="1" type="ORF">SEA_TYPHA_15</name>
</gene>
<organism evidence="1 2">
    <name type="scientific">Mycobacterium phage Typha</name>
    <dbReference type="NCBI Taxonomy" id="2517971"/>
    <lineage>
        <taxon>Viruses</taxon>
        <taxon>Duplodnaviria</taxon>
        <taxon>Heunggongvirae</taxon>
        <taxon>Uroviricota</taxon>
        <taxon>Caudoviricetes</taxon>
        <taxon>Typhavirus</taxon>
        <taxon>Typhavirus typha</taxon>
    </lineage>
</organism>
<dbReference type="Proteomes" id="UP000294565">
    <property type="component" value="Segment"/>
</dbReference>
<evidence type="ECO:0000313" key="1">
    <source>
        <dbReference type="EMBL" id="QBP29672.1"/>
    </source>
</evidence>
<sequence>MALELVKVTDLAKLEDGEDAEFFLAAAEAAVRDYCGWHLAPSRTVTERVPLGERGLIVLKTMHLTAVTSVVVNGEELDPEDYDWEACGVITRTRPSWPNSPRPKATVTFTHGYTDCPPNVAMVVLELASLAKEMPASPAKDVYAGPFRMSLANQLGNSLNPDQKSRLANYRVTEFGFGVF</sequence>
<dbReference type="GeneID" id="63743004"/>
<keyword evidence="2" id="KW-1185">Reference proteome</keyword>
<accession>A0A482JDJ5</accession>
<protein>
    <submittedName>
        <fullName evidence="1">Head-to-tail adaptor</fullName>
    </submittedName>
</protein>
<reference evidence="1 2" key="1">
    <citation type="submission" date="2019-02" db="EMBL/GenBank/DDBJ databases">
        <authorList>
            <person name="Kanzanas C."/>
            <person name="Smith M.A."/>
            <person name="Zack K.M."/>
            <person name="Garlena R.A."/>
            <person name="Russell D.A."/>
            <person name="Pope W.H."/>
            <person name="Jacobs-Sera D."/>
            <person name="Hatfull G.F."/>
        </authorList>
    </citation>
    <scope>NUCLEOTIDE SEQUENCE [LARGE SCALE GENOMIC DNA]</scope>
</reference>
<dbReference type="KEGG" id="vg:63743004"/>
<dbReference type="EMBL" id="MK494099">
    <property type="protein sequence ID" value="QBP29672.1"/>
    <property type="molecule type" value="Genomic_DNA"/>
</dbReference>
<proteinExistence type="predicted"/>
<evidence type="ECO:0000313" key="2">
    <source>
        <dbReference type="Proteomes" id="UP000294565"/>
    </source>
</evidence>